<keyword evidence="5" id="KW-0046">Antibiotic resistance</keyword>
<evidence type="ECO:0000256" key="2">
    <source>
        <dbReference type="ARBA" id="ARBA00022692"/>
    </source>
</evidence>
<feature type="domain" description="ABC transmembrane type-2" evidence="8">
    <location>
        <begin position="49"/>
        <end position="271"/>
    </location>
</feature>
<dbReference type="GO" id="GO:0043190">
    <property type="term" value="C:ATP-binding cassette (ABC) transporter complex"/>
    <property type="evidence" value="ECO:0007669"/>
    <property type="project" value="InterPro"/>
</dbReference>
<dbReference type="InterPro" id="IPR051784">
    <property type="entry name" value="Nod_factor_ABC_transporter"/>
</dbReference>
<keyword evidence="4 6" id="KW-0472">Membrane</keyword>
<keyword evidence="6" id="KW-1003">Cell membrane</keyword>
<feature type="transmembrane region" description="Helical" evidence="6">
    <location>
        <begin position="123"/>
        <end position="152"/>
    </location>
</feature>
<protein>
    <recommendedName>
        <fullName evidence="6">Transport permease protein</fullName>
    </recommendedName>
</protein>
<evidence type="ECO:0000256" key="4">
    <source>
        <dbReference type="ARBA" id="ARBA00023136"/>
    </source>
</evidence>
<keyword evidence="6" id="KW-0813">Transport</keyword>
<dbReference type="InterPro" id="IPR000412">
    <property type="entry name" value="ABC_2_transport"/>
</dbReference>
<dbReference type="GO" id="GO:0046677">
    <property type="term" value="P:response to antibiotic"/>
    <property type="evidence" value="ECO:0007669"/>
    <property type="project" value="UniProtKB-KW"/>
</dbReference>
<feature type="region of interest" description="Disordered" evidence="7">
    <location>
        <begin position="1"/>
        <end position="27"/>
    </location>
</feature>
<comment type="caution">
    <text evidence="9">The sequence shown here is derived from an EMBL/GenBank/DDBJ whole genome shotgun (WGS) entry which is preliminary data.</text>
</comment>
<organism evidence="9 10">
    <name type="scientific">Agrococcus baldri</name>
    <dbReference type="NCBI Taxonomy" id="153730"/>
    <lineage>
        <taxon>Bacteria</taxon>
        <taxon>Bacillati</taxon>
        <taxon>Actinomycetota</taxon>
        <taxon>Actinomycetes</taxon>
        <taxon>Micrococcales</taxon>
        <taxon>Microbacteriaceae</taxon>
        <taxon>Agrococcus</taxon>
    </lineage>
</organism>
<accession>A0AA87RGT1</accession>
<name>A0AA87RGT1_9MICO</name>
<feature type="transmembrane region" description="Helical" evidence="6">
    <location>
        <begin position="249"/>
        <end position="268"/>
    </location>
</feature>
<comment type="subcellular location">
    <subcellularLocation>
        <location evidence="6">Cell membrane</location>
        <topology evidence="6">Multi-pass membrane protein</topology>
    </subcellularLocation>
    <subcellularLocation>
        <location evidence="1">Membrane</location>
        <topology evidence="1">Multi-pass membrane protein</topology>
    </subcellularLocation>
</comment>
<evidence type="ECO:0000259" key="8">
    <source>
        <dbReference type="PROSITE" id="PS51012"/>
    </source>
</evidence>
<feature type="transmembrane region" description="Helical" evidence="6">
    <location>
        <begin position="158"/>
        <end position="182"/>
    </location>
</feature>
<keyword evidence="10" id="KW-1185">Reference proteome</keyword>
<dbReference type="PANTHER" id="PTHR43229:SF2">
    <property type="entry name" value="NODULATION PROTEIN J"/>
    <property type="match status" value="1"/>
</dbReference>
<gene>
    <name evidence="9" type="ORF">ABA31_14460</name>
</gene>
<dbReference type="PANTHER" id="PTHR43229">
    <property type="entry name" value="NODULATION PROTEIN J"/>
    <property type="match status" value="1"/>
</dbReference>
<dbReference type="EMBL" id="BJUU01000007">
    <property type="protein sequence ID" value="GEK80095.1"/>
    <property type="molecule type" value="Genomic_DNA"/>
</dbReference>
<feature type="compositionally biased region" description="Low complexity" evidence="7">
    <location>
        <begin position="17"/>
        <end position="27"/>
    </location>
</feature>
<dbReference type="Proteomes" id="UP000321749">
    <property type="component" value="Unassembled WGS sequence"/>
</dbReference>
<evidence type="ECO:0000313" key="9">
    <source>
        <dbReference type="EMBL" id="GEK80095.1"/>
    </source>
</evidence>
<dbReference type="GO" id="GO:0140359">
    <property type="term" value="F:ABC-type transporter activity"/>
    <property type="evidence" value="ECO:0007669"/>
    <property type="project" value="InterPro"/>
</dbReference>
<dbReference type="RefSeq" id="WP_146794068.1">
    <property type="nucleotide sequence ID" value="NZ_BJUU01000007.1"/>
</dbReference>
<evidence type="ECO:0000256" key="3">
    <source>
        <dbReference type="ARBA" id="ARBA00022989"/>
    </source>
</evidence>
<dbReference type="PIRSF" id="PIRSF006648">
    <property type="entry name" value="DrrB"/>
    <property type="match status" value="1"/>
</dbReference>
<evidence type="ECO:0000256" key="1">
    <source>
        <dbReference type="ARBA" id="ARBA00004141"/>
    </source>
</evidence>
<feature type="transmembrane region" description="Helical" evidence="6">
    <location>
        <begin position="81"/>
        <end position="102"/>
    </location>
</feature>
<dbReference type="InterPro" id="IPR013525">
    <property type="entry name" value="ABC2_TM"/>
</dbReference>
<keyword evidence="3 6" id="KW-1133">Transmembrane helix</keyword>
<sequence length="274" mass="28470">MSTATLQTDDHRPGPRPTAAARPATGTSPLASSGIFIGRSLVHSMRDGEGLIMAIALPVILMLLFTTVFGGAIQGEGYIDYVVPGIILTCAGFGAASVAVSVSRDMTAGAMLRYRTMPITAATAIVGHVVASVVRNLVATAVVIGVGLAIGFRPTADAVGWLGAVGIVTLWILAVTAVFALIGLVAGSPEAANGYGFVILFLPYVSSAFVPIETMPEWLHGVAEHQPVTPIIETIRGVLMGGETRALEAVLWCLGIVLIAGVLAAWRFPRTRVR</sequence>
<dbReference type="AlphaFoldDB" id="A0AA87RGT1"/>
<evidence type="ECO:0000256" key="6">
    <source>
        <dbReference type="RuleBase" id="RU361157"/>
    </source>
</evidence>
<reference evidence="9 10" key="1">
    <citation type="submission" date="2019-07" db="EMBL/GenBank/DDBJ databases">
        <title>Whole genome shotgun sequence of Agrococcus baldri NBRC 103055.</title>
        <authorList>
            <person name="Hosoyama A."/>
            <person name="Uohara A."/>
            <person name="Ohji S."/>
            <person name="Ichikawa N."/>
        </authorList>
    </citation>
    <scope>NUCLEOTIDE SEQUENCE [LARGE SCALE GENOMIC DNA]</scope>
    <source>
        <strain evidence="9 10">NBRC 103055</strain>
    </source>
</reference>
<dbReference type="Pfam" id="PF01061">
    <property type="entry name" value="ABC2_membrane"/>
    <property type="match status" value="1"/>
</dbReference>
<dbReference type="InterPro" id="IPR047817">
    <property type="entry name" value="ABC2_TM_bact-type"/>
</dbReference>
<proteinExistence type="inferred from homology"/>
<evidence type="ECO:0000256" key="5">
    <source>
        <dbReference type="ARBA" id="ARBA00023251"/>
    </source>
</evidence>
<dbReference type="PROSITE" id="PS51012">
    <property type="entry name" value="ABC_TM2"/>
    <property type="match status" value="1"/>
</dbReference>
<comment type="similarity">
    <text evidence="6">Belongs to the ABC-2 integral membrane protein family.</text>
</comment>
<keyword evidence="2 6" id="KW-0812">Transmembrane</keyword>
<feature type="transmembrane region" description="Helical" evidence="6">
    <location>
        <begin position="51"/>
        <end position="75"/>
    </location>
</feature>
<evidence type="ECO:0000256" key="7">
    <source>
        <dbReference type="SAM" id="MobiDB-lite"/>
    </source>
</evidence>
<feature type="transmembrane region" description="Helical" evidence="6">
    <location>
        <begin position="194"/>
        <end position="212"/>
    </location>
</feature>
<evidence type="ECO:0000313" key="10">
    <source>
        <dbReference type="Proteomes" id="UP000321749"/>
    </source>
</evidence>